<proteinExistence type="predicted"/>
<gene>
    <name evidence="1" type="ORF">LQ356_01665</name>
</gene>
<dbReference type="Proteomes" id="UP001622612">
    <property type="component" value="Chromosome"/>
</dbReference>
<evidence type="ECO:0008006" key="3">
    <source>
        <dbReference type="Google" id="ProtNLM"/>
    </source>
</evidence>
<evidence type="ECO:0000313" key="2">
    <source>
        <dbReference type="Proteomes" id="UP001622612"/>
    </source>
</evidence>
<dbReference type="RefSeq" id="WP_405312125.1">
    <property type="nucleotide sequence ID" value="NZ_CP088155.1"/>
</dbReference>
<sequence>MKSKTKNKLWLLAGTSFVALMGALPLMSLRCVRQNKNITQKRFVRSWASTYTSQAFMHDISTSYGSFQPTTNTQETGGLLFRKQGLNEPNVSNDEKILQPTFSKYRLELAKEVVLTMKDGTKKVYNNDKAEIKPSADKADGTYSKINVQATSNDEQSINNPKFLEDLRNAKKIQVTVKENTHWTDHQGRKTKYRVSPRDFYYSWLRTAGLTTEKRHELGGNAELDKIANESLCEQNSPYYTSNSSYNNEYLYRVFNVNSSNFYDESKFITEVNGVNGIANGTKALTFDLIDESKGSQFDTFFKKCTIGSYEMSAAPSKYIDDMNKNSSYTAYNYIDQDSTSAIKDKLEQIKDTKAYQAGLYWYGVSAKNTLYAGPYYALPRNGVDRVIKANQNYWDQEWVNRKDKLEELVWRYQANANTDKKIFNDNQYKEYLNGDVTSIAFSQLSDTQKAEIIKKRDELGLKYSKTFNNSSPTYRFLTVPYVRKNKKDSYLFNDAYAKLMWGSTREELSNGEGNIDSYASGLGLSMRTLLNAAVNWNYFEDYSTNRVQKPWLAKMAENSSMGGKDQDSNPKSPIDYYEQVNTLMGLDENGNKVTSITPEQNINWINKTAEVSEKLKSAEFEKIKAAVKKVLDKFEEQNPQYKGQKYQYTSYYQWANIEAQLKQAREKLEKLYAELDPRLEIKYQDTPNPEDKTFNDVRDNGVSGMEFAGWNYDFDSTASGFDGLSWSNQLFPLLTYLADKKPENVKKAFPQLFKLAEKLVEYGTTNYHGSIPFKDLYKIKNSRMYTFTRGRYLYKWKETAGKYDLDFSSGKAELFNNATDVYEFSATFWLNYFKQLTNDDIAKLMAELTSYMSTYSESGVNSISKQEFTPYLINKHYQQPIVSGLPLFHGDIKMVNIKKK</sequence>
<dbReference type="EMBL" id="CP088155">
    <property type="protein sequence ID" value="WYM97587.1"/>
    <property type="molecule type" value="Genomic_DNA"/>
</dbReference>
<keyword evidence="2" id="KW-1185">Reference proteome</keyword>
<evidence type="ECO:0000313" key="1">
    <source>
        <dbReference type="EMBL" id="WYM97587.1"/>
    </source>
</evidence>
<name>A0ABZ2TNA1_9BACT</name>
<accession>A0ABZ2TNA1</accession>
<dbReference type="NCBIfam" id="NF045850">
    <property type="entry name" value="ABC_Mplas_LP"/>
    <property type="match status" value="1"/>
</dbReference>
<reference evidence="1" key="1">
    <citation type="submission" date="2021-11" db="EMBL/GenBank/DDBJ databases">
        <title>The first genome sequence of unculturable Mycoplasma faucium obtained by de novo assembly of metagenomic reads.</title>
        <authorList>
            <person name="Sabat A.J."/>
            <person name="Bathoorn E."/>
            <person name="Akkerboom V."/>
            <person name="Friedrich A.W."/>
        </authorList>
    </citation>
    <scope>NUCLEOTIDE SEQUENCE [LARGE SCALE GENOMIC DNA]</scope>
    <source>
        <strain evidence="1">UMCG-MFM1</strain>
    </source>
</reference>
<organism evidence="1 2">
    <name type="scientific">Metamycoplasma faucium</name>
    <dbReference type="NCBI Taxonomy" id="56142"/>
    <lineage>
        <taxon>Bacteria</taxon>
        <taxon>Bacillati</taxon>
        <taxon>Mycoplasmatota</taxon>
        <taxon>Mycoplasmoidales</taxon>
        <taxon>Metamycoplasmataceae</taxon>
        <taxon>Metamycoplasma</taxon>
    </lineage>
</organism>
<protein>
    <recommendedName>
        <fullName evidence="3">Oligopeptide ABC transporter substrate-binding protein</fullName>
    </recommendedName>
</protein>